<proteinExistence type="predicted"/>
<comment type="caution">
    <text evidence="1">The sequence shown here is derived from an EMBL/GenBank/DDBJ whole genome shotgun (WGS) entry which is preliminary data.</text>
</comment>
<reference evidence="1 2" key="1">
    <citation type="journal article" date="2015" name="Plant Cell">
        <title>Oil accumulation by the oleaginous diatom Fistulifera solaris as revealed by the genome and transcriptome.</title>
        <authorList>
            <person name="Tanaka T."/>
            <person name="Maeda Y."/>
            <person name="Veluchamy A."/>
            <person name="Tanaka M."/>
            <person name="Abida H."/>
            <person name="Marechal E."/>
            <person name="Bowler C."/>
            <person name="Muto M."/>
            <person name="Sunaga Y."/>
            <person name="Tanaka M."/>
            <person name="Yoshino T."/>
            <person name="Taniguchi T."/>
            <person name="Fukuda Y."/>
            <person name="Nemoto M."/>
            <person name="Matsumoto M."/>
            <person name="Wong P.S."/>
            <person name="Aburatani S."/>
            <person name="Fujibuchi W."/>
        </authorList>
    </citation>
    <scope>NUCLEOTIDE SEQUENCE [LARGE SCALE GENOMIC DNA]</scope>
    <source>
        <strain evidence="1 2">JPCC DA0580</strain>
    </source>
</reference>
<keyword evidence="2" id="KW-1185">Reference proteome</keyword>
<gene>
    <name evidence="1" type="ORF">FisN_2Lh380</name>
</gene>
<dbReference type="Proteomes" id="UP000198406">
    <property type="component" value="Unassembled WGS sequence"/>
</dbReference>
<evidence type="ECO:0000313" key="1">
    <source>
        <dbReference type="EMBL" id="GAX15884.1"/>
    </source>
</evidence>
<accession>A0A1Z5JPF6</accession>
<name>A0A1Z5JPF6_FISSO</name>
<evidence type="ECO:0000313" key="2">
    <source>
        <dbReference type="Proteomes" id="UP000198406"/>
    </source>
</evidence>
<organism evidence="1 2">
    <name type="scientific">Fistulifera solaris</name>
    <name type="common">Oleaginous diatom</name>
    <dbReference type="NCBI Taxonomy" id="1519565"/>
    <lineage>
        <taxon>Eukaryota</taxon>
        <taxon>Sar</taxon>
        <taxon>Stramenopiles</taxon>
        <taxon>Ochrophyta</taxon>
        <taxon>Bacillariophyta</taxon>
        <taxon>Bacillariophyceae</taxon>
        <taxon>Bacillariophycidae</taxon>
        <taxon>Naviculales</taxon>
        <taxon>Naviculaceae</taxon>
        <taxon>Fistulifera</taxon>
    </lineage>
</organism>
<sequence length="359" mass="38229">MRKEARLATSVVVTKTKQFFFTLARQKVPFKGKEKKTLLSVYKHHSSNLFHYNHTLSMLVSSITRRSLTVPGRFLAIRPVSCCAIPPFKNDDDEADSKANKLSRRQVHSSVPKASQVIDSAAPVTMTRSSLVDRFIVTAEVTVSKIFPAGFGWQTASIVAAQQGFAGDSLNFALSTGLGDAIGVCLGHMTYYSIKKALVKGSGLNLTQELHTGILLGSAAFCSGTAWQPIVNALQGANLPFQQVFLGTWIGCGVAFYGGLRVARTLLSGALEGIEEPTYANSKNDASLSVAIGGATGFFVGTDAAYLPEQNFLLDVVGIQDGTPDLVGCAIAGTSTSLGFMAAQSSLNVIYPTGKCWND</sequence>
<dbReference type="AlphaFoldDB" id="A0A1Z5JPF6"/>
<dbReference type="EMBL" id="BDSP01000097">
    <property type="protein sequence ID" value="GAX15884.1"/>
    <property type="molecule type" value="Genomic_DNA"/>
</dbReference>
<dbReference type="InParanoid" id="A0A1Z5JPF6"/>
<dbReference type="OrthoDB" id="36839at2759"/>
<protein>
    <submittedName>
        <fullName evidence="1">Uncharacterized protein</fullName>
    </submittedName>
</protein>